<evidence type="ECO:0000313" key="11">
    <source>
        <dbReference type="EMBL" id="EYU13341.1"/>
    </source>
</evidence>
<evidence type="ECO:0000256" key="9">
    <source>
        <dbReference type="RuleBase" id="RU366031"/>
    </source>
</evidence>
<keyword evidence="4 9" id="KW-0456">Lyase</keyword>
<evidence type="ECO:0000256" key="3">
    <source>
        <dbReference type="ARBA" id="ARBA00013109"/>
    </source>
</evidence>
<dbReference type="SUPFAM" id="SSF69618">
    <property type="entry name" value="HemD-like"/>
    <property type="match status" value="1"/>
</dbReference>
<comment type="caution">
    <text evidence="11">The sequence shown here is derived from an EMBL/GenBank/DDBJ whole genome shotgun (WGS) entry which is preliminary data.</text>
</comment>
<comment type="catalytic activity">
    <reaction evidence="8 9">
        <text>hydroxymethylbilane = uroporphyrinogen III + H2O</text>
        <dbReference type="Rhea" id="RHEA:18965"/>
        <dbReference type="ChEBI" id="CHEBI:15377"/>
        <dbReference type="ChEBI" id="CHEBI:57308"/>
        <dbReference type="ChEBI" id="CHEBI:57845"/>
        <dbReference type="EC" id="4.2.1.75"/>
    </reaction>
</comment>
<dbReference type="RefSeq" id="WP_036783050.1">
    <property type="nucleotide sequence ID" value="NZ_CAWLTM010000022.1"/>
</dbReference>
<dbReference type="InterPro" id="IPR003754">
    <property type="entry name" value="4pyrrol_synth_uPrphyn_synth"/>
</dbReference>
<gene>
    <name evidence="11" type="ORF">BA1DRAFT_04192</name>
</gene>
<accession>A0A022PC78</accession>
<dbReference type="PATRIC" id="fig|1393736.3.peg.4273"/>
<evidence type="ECO:0000259" key="10">
    <source>
        <dbReference type="Pfam" id="PF02602"/>
    </source>
</evidence>
<evidence type="ECO:0000256" key="6">
    <source>
        <dbReference type="ARBA" id="ARBA00037589"/>
    </source>
</evidence>
<dbReference type="CDD" id="cd06578">
    <property type="entry name" value="HemD"/>
    <property type="match status" value="1"/>
</dbReference>
<dbReference type="GO" id="GO:0006780">
    <property type="term" value="P:uroporphyrinogen III biosynthetic process"/>
    <property type="evidence" value="ECO:0007669"/>
    <property type="project" value="UniProtKB-UniRule"/>
</dbReference>
<dbReference type="PANTHER" id="PTHR38042">
    <property type="entry name" value="UROPORPHYRINOGEN-III SYNTHASE, CHLOROPLASTIC"/>
    <property type="match status" value="1"/>
</dbReference>
<name>A0A022PC78_9GAMM</name>
<comment type="pathway">
    <text evidence="1 9">Porphyrin-containing compound metabolism; protoporphyrin-IX biosynthesis; coproporphyrinogen-III from 5-aminolevulinate: step 3/4.</text>
</comment>
<dbReference type="AlphaFoldDB" id="A0A022PC78"/>
<evidence type="ECO:0000256" key="4">
    <source>
        <dbReference type="ARBA" id="ARBA00023239"/>
    </source>
</evidence>
<evidence type="ECO:0000256" key="8">
    <source>
        <dbReference type="ARBA" id="ARBA00048617"/>
    </source>
</evidence>
<dbReference type="GO" id="GO:0006782">
    <property type="term" value="P:protoporphyrinogen IX biosynthetic process"/>
    <property type="evidence" value="ECO:0007669"/>
    <property type="project" value="UniProtKB-UniRule"/>
</dbReference>
<evidence type="ECO:0000256" key="1">
    <source>
        <dbReference type="ARBA" id="ARBA00004772"/>
    </source>
</evidence>
<dbReference type="UniPathway" id="UPA00251">
    <property type="reaction ID" value="UER00320"/>
</dbReference>
<reference evidence="11 12" key="1">
    <citation type="submission" date="2014-03" db="EMBL/GenBank/DDBJ databases">
        <title>Draft Genome of Photorhabdus luminescens BA1, an Egyptian Isolate.</title>
        <authorList>
            <person name="Ghazal S."/>
            <person name="Hurst S.G.IV."/>
            <person name="Morris K."/>
            <person name="Thomas K."/>
            <person name="Tisa L.S."/>
        </authorList>
    </citation>
    <scope>NUCLEOTIDE SEQUENCE [LARGE SCALE GENOMIC DNA]</scope>
    <source>
        <strain evidence="11 12">BA1</strain>
    </source>
</reference>
<comment type="function">
    <text evidence="6 9">Catalyzes cyclization of the linear tetrapyrrole, hydroxymethylbilane, to the macrocyclic uroporphyrinogen III.</text>
</comment>
<sequence length="246" mass="27533">MNILVTRPAPAGEELVRKLQAAGKTAFSAPLINIHPGSELPQLAEKLNHLNTCDMVFLLSKNAVYYANSQLNKINLSWPEKLIYYAIGRSTALAFHQLTGINAIWSSEGETSEILLKLPSLHQVENKQALLLRGNGGRELIARTLTERGATVNYCECYFRQPVDYPAAEFSAHWQKYGVQTLVVTSGEILQLLYNLIPESDRNRWLLHCRLIVVSERLAHTARNLGWQDVKVAKSADNDALIQALE</sequence>
<dbReference type="InterPro" id="IPR039793">
    <property type="entry name" value="UROS/Hem4"/>
</dbReference>
<comment type="similarity">
    <text evidence="2 9">Belongs to the uroporphyrinogen-III synthase family.</text>
</comment>
<dbReference type="Proteomes" id="UP000023464">
    <property type="component" value="Unassembled WGS sequence"/>
</dbReference>
<dbReference type="GO" id="GO:0004852">
    <property type="term" value="F:uroporphyrinogen-III synthase activity"/>
    <property type="evidence" value="ECO:0007669"/>
    <property type="project" value="UniProtKB-UniRule"/>
</dbReference>
<protein>
    <recommendedName>
        <fullName evidence="7 9">Uroporphyrinogen-III synthase</fullName>
        <ecNumber evidence="3 9">4.2.1.75</ecNumber>
    </recommendedName>
</protein>
<proteinExistence type="inferred from homology"/>
<organism evidence="11 12">
    <name type="scientific">Photorhabdus aegyptia</name>
    <dbReference type="NCBI Taxonomy" id="2805098"/>
    <lineage>
        <taxon>Bacteria</taxon>
        <taxon>Pseudomonadati</taxon>
        <taxon>Pseudomonadota</taxon>
        <taxon>Gammaproteobacteria</taxon>
        <taxon>Enterobacterales</taxon>
        <taxon>Morganellaceae</taxon>
        <taxon>Photorhabdus</taxon>
    </lineage>
</organism>
<dbReference type="NCBIfam" id="NF004582">
    <property type="entry name" value="PRK05928.1-1"/>
    <property type="match status" value="1"/>
</dbReference>
<dbReference type="InterPro" id="IPR036108">
    <property type="entry name" value="4pyrrol_syn_uPrphyn_synt_sf"/>
</dbReference>
<evidence type="ECO:0000256" key="5">
    <source>
        <dbReference type="ARBA" id="ARBA00023244"/>
    </source>
</evidence>
<dbReference type="Pfam" id="PF02602">
    <property type="entry name" value="HEM4"/>
    <property type="match status" value="1"/>
</dbReference>
<keyword evidence="12" id="KW-1185">Reference proteome</keyword>
<evidence type="ECO:0000256" key="7">
    <source>
        <dbReference type="ARBA" id="ARBA00040167"/>
    </source>
</evidence>
<feature type="domain" description="Tetrapyrrole biosynthesis uroporphyrinogen III synthase" evidence="10">
    <location>
        <begin position="14"/>
        <end position="243"/>
    </location>
</feature>
<dbReference type="Gene3D" id="3.40.50.10090">
    <property type="match status" value="2"/>
</dbReference>
<dbReference type="EC" id="4.2.1.75" evidence="3 9"/>
<dbReference type="PANTHER" id="PTHR38042:SF1">
    <property type="entry name" value="UROPORPHYRINOGEN-III SYNTHASE, CHLOROPLASTIC"/>
    <property type="match status" value="1"/>
</dbReference>
<evidence type="ECO:0000256" key="2">
    <source>
        <dbReference type="ARBA" id="ARBA00008133"/>
    </source>
</evidence>
<keyword evidence="5 9" id="KW-0627">Porphyrin biosynthesis</keyword>
<evidence type="ECO:0000313" key="12">
    <source>
        <dbReference type="Proteomes" id="UP000023464"/>
    </source>
</evidence>
<dbReference type="EMBL" id="JFGV01000093">
    <property type="protein sequence ID" value="EYU13341.1"/>
    <property type="molecule type" value="Genomic_DNA"/>
</dbReference>